<reference evidence="6" key="1">
    <citation type="submission" date="2023-03" db="UniProtKB">
        <authorList>
            <consortium name="WormBaseParasite"/>
        </authorList>
    </citation>
    <scope>IDENTIFICATION</scope>
</reference>
<dbReference type="InterPro" id="IPR036860">
    <property type="entry name" value="SH2_dom_sf"/>
</dbReference>
<dbReference type="Proteomes" id="UP000036681">
    <property type="component" value="Unplaced"/>
</dbReference>
<dbReference type="GO" id="GO:0046854">
    <property type="term" value="P:phosphatidylinositol phosphate biosynthetic process"/>
    <property type="evidence" value="ECO:0007669"/>
    <property type="project" value="TreeGrafter"/>
</dbReference>
<evidence type="ECO:0000313" key="5">
    <source>
        <dbReference type="Proteomes" id="UP000036681"/>
    </source>
</evidence>
<dbReference type="PANTHER" id="PTHR10155:SF10">
    <property type="entry name" value="PI3K21B, ISOFORM B"/>
    <property type="match status" value="1"/>
</dbReference>
<dbReference type="Pfam" id="PF00017">
    <property type="entry name" value="SH2"/>
    <property type="match status" value="2"/>
</dbReference>
<feature type="coiled-coil region" evidence="3">
    <location>
        <begin position="273"/>
        <end position="314"/>
    </location>
</feature>
<keyword evidence="1 2" id="KW-0727">SH2 domain</keyword>
<organism evidence="5 6">
    <name type="scientific">Ascaris lumbricoides</name>
    <name type="common">Giant roundworm</name>
    <dbReference type="NCBI Taxonomy" id="6252"/>
    <lineage>
        <taxon>Eukaryota</taxon>
        <taxon>Metazoa</taxon>
        <taxon>Ecdysozoa</taxon>
        <taxon>Nematoda</taxon>
        <taxon>Chromadorea</taxon>
        <taxon>Rhabditida</taxon>
        <taxon>Spirurina</taxon>
        <taxon>Ascaridomorpha</taxon>
        <taxon>Ascaridoidea</taxon>
        <taxon>Ascarididae</taxon>
        <taxon>Ascaris</taxon>
    </lineage>
</organism>
<dbReference type="Pfam" id="PF16454">
    <property type="entry name" value="PI3K_P85_iSH2"/>
    <property type="match status" value="1"/>
</dbReference>
<dbReference type="GO" id="GO:0046935">
    <property type="term" value="F:1-phosphatidylinositol-3-kinase regulator activity"/>
    <property type="evidence" value="ECO:0007669"/>
    <property type="project" value="TreeGrafter"/>
</dbReference>
<dbReference type="AlphaFoldDB" id="A0A9J2P5I5"/>
<evidence type="ECO:0000259" key="4">
    <source>
        <dbReference type="PROSITE" id="PS50001"/>
    </source>
</evidence>
<evidence type="ECO:0000256" key="3">
    <source>
        <dbReference type="SAM" id="Coils"/>
    </source>
</evidence>
<keyword evidence="5" id="KW-1185">Reference proteome</keyword>
<dbReference type="GO" id="GO:0008286">
    <property type="term" value="P:insulin receptor signaling pathway"/>
    <property type="evidence" value="ECO:0007669"/>
    <property type="project" value="TreeGrafter"/>
</dbReference>
<dbReference type="GO" id="GO:0005942">
    <property type="term" value="C:phosphatidylinositol 3-kinase complex"/>
    <property type="evidence" value="ECO:0007669"/>
    <property type="project" value="TreeGrafter"/>
</dbReference>
<dbReference type="PROSITE" id="PS50001">
    <property type="entry name" value="SH2"/>
    <property type="match status" value="2"/>
</dbReference>
<dbReference type="SUPFAM" id="SSF55550">
    <property type="entry name" value="SH2 domain"/>
    <property type="match status" value="2"/>
</dbReference>
<dbReference type="CDD" id="cd09942">
    <property type="entry name" value="SH2_nSH2_p85_like"/>
    <property type="match status" value="1"/>
</dbReference>
<dbReference type="Gene3D" id="3.30.505.10">
    <property type="entry name" value="SH2 domain"/>
    <property type="match status" value="3"/>
</dbReference>
<dbReference type="CDD" id="cd00173">
    <property type="entry name" value="SH2"/>
    <property type="match status" value="1"/>
</dbReference>
<protein>
    <submittedName>
        <fullName evidence="6">SH2 domain-containing protein</fullName>
    </submittedName>
</protein>
<evidence type="ECO:0000256" key="1">
    <source>
        <dbReference type="ARBA" id="ARBA00022999"/>
    </source>
</evidence>
<evidence type="ECO:0000313" key="6">
    <source>
        <dbReference type="WBParaSite" id="ALUE_0000507201-mRNA-1"/>
    </source>
</evidence>
<accession>A0A9J2P5I5</accession>
<keyword evidence="3" id="KW-0175">Coiled coil</keyword>
<feature type="domain" description="SH2" evidence="4">
    <location>
        <begin position="375"/>
        <end position="561"/>
    </location>
</feature>
<feature type="coiled-coil region" evidence="3">
    <location>
        <begin position="222"/>
        <end position="249"/>
    </location>
</feature>
<dbReference type="InterPro" id="IPR035022">
    <property type="entry name" value="PI3kinase_P85_nSH2"/>
</dbReference>
<dbReference type="Gene3D" id="1.10.287.1490">
    <property type="match status" value="1"/>
</dbReference>
<dbReference type="PANTHER" id="PTHR10155">
    <property type="entry name" value="PHOSPHATIDYLINOSITOL 3-KINASE REGULATORY SUBUNIT"/>
    <property type="match status" value="1"/>
</dbReference>
<dbReference type="SMART" id="SM00252">
    <property type="entry name" value="SH2"/>
    <property type="match status" value="1"/>
</dbReference>
<dbReference type="PRINTS" id="PR00401">
    <property type="entry name" value="SH2DOMAIN"/>
</dbReference>
<dbReference type="InterPro" id="IPR032498">
    <property type="entry name" value="PI3K_P85_iSH2"/>
</dbReference>
<dbReference type="WBParaSite" id="ALUE_0000507201-mRNA-1">
    <property type="protein sequence ID" value="ALUE_0000507201-mRNA-1"/>
    <property type="gene ID" value="ALUE_0000507201"/>
</dbReference>
<proteinExistence type="predicted"/>
<sequence>MRQVEPTGSFVFQKKCNKCPPVLVGAFEVIEQNGLKETTEISECPRGTMEQDCSHHFYIHEHQPEGCSRVMTRQCGDEGCSRGLANQTWYWGDSSKDLIASAMSGCENGTFCVRDASTKGDYTLTLRFGESNKLIKIIVSKGRCGFAPEELKFDSVVQLIDYYKRNSLKEYNRQLEVGLIYPLRRPNIDKTMWEIDGVHSVEHLLCQLRGLHAAHTRILRFDDQISAELDSLREELQRKRQARAAFNAAHALFLKQMELITKNKDMLTSESELAQININIELQQRRLDSIRNQQEQMTEQMAAIEARIKESEKSHSELTPKLSALHTELNRCQFRLCQLNVPQAVVDKEIQEVSFLTDAEPEPLSRILMQFHIRWQPDRFLSVDCTKENGMKIVRALMDCNPNNSDGIFVIRPSSSQANHYALTISNDNHIYNCLIEHRFVRCLHVSSIASILAASDVPLADLKHKTKNWIMDGLEGPEDSGGAPLIKFPRLSPKIRNFVGRIQCSHTRTRMDVKHPESCGYAFRNTKLFFPTLVDFVRYYSHCSMKEHNSQLDTRLKMPAFKGTL</sequence>
<name>A0A9J2P5I5_ASCLU</name>
<feature type="domain" description="SH2" evidence="4">
    <location>
        <begin position="89"/>
        <end position="183"/>
    </location>
</feature>
<dbReference type="InterPro" id="IPR000980">
    <property type="entry name" value="SH2"/>
</dbReference>
<evidence type="ECO:0000256" key="2">
    <source>
        <dbReference type="PROSITE-ProRule" id="PRU00191"/>
    </source>
</evidence>